<dbReference type="PANTHER" id="PTHR43270:SF4">
    <property type="entry name" value="CARNOSINE DIPEPTIDASE 2, ISOFORM A"/>
    <property type="match status" value="1"/>
</dbReference>
<dbReference type="PANTHER" id="PTHR43270">
    <property type="entry name" value="BETA-ALA-HIS DIPEPTIDASE"/>
    <property type="match status" value="1"/>
</dbReference>
<protein>
    <submittedName>
        <fullName evidence="5">Cytosolic non-specific dipeptidase</fullName>
    </submittedName>
</protein>
<dbReference type="SUPFAM" id="SSF53187">
    <property type="entry name" value="Zn-dependent exopeptidases"/>
    <property type="match status" value="1"/>
</dbReference>
<keyword evidence="1" id="KW-0645">Protease</keyword>
<dbReference type="InterPro" id="IPR051458">
    <property type="entry name" value="Cyt/Met_Dipeptidase"/>
</dbReference>
<organism evidence="4 5">
    <name type="scientific">Cephus cinctus</name>
    <name type="common">Wheat stem sawfly</name>
    <dbReference type="NCBI Taxonomy" id="211228"/>
    <lineage>
        <taxon>Eukaryota</taxon>
        <taxon>Metazoa</taxon>
        <taxon>Ecdysozoa</taxon>
        <taxon>Arthropoda</taxon>
        <taxon>Hexapoda</taxon>
        <taxon>Insecta</taxon>
        <taxon>Pterygota</taxon>
        <taxon>Neoptera</taxon>
        <taxon>Endopterygota</taxon>
        <taxon>Hymenoptera</taxon>
        <taxon>Cephoidea</taxon>
        <taxon>Cephidae</taxon>
        <taxon>Cephus</taxon>
    </lineage>
</organism>
<keyword evidence="3" id="KW-0378">Hydrolase</keyword>
<proteinExistence type="predicted"/>
<dbReference type="InterPro" id="IPR002933">
    <property type="entry name" value="Peptidase_M20"/>
</dbReference>
<keyword evidence="2" id="KW-0479">Metal-binding</keyword>
<evidence type="ECO:0000256" key="3">
    <source>
        <dbReference type="ARBA" id="ARBA00022801"/>
    </source>
</evidence>
<accession>A0AAJ7BY06</accession>
<name>A0AAJ7BY06_CEPCN</name>
<reference evidence="5" key="1">
    <citation type="submission" date="2025-08" db="UniProtKB">
        <authorList>
            <consortium name="RefSeq"/>
        </authorList>
    </citation>
    <scope>IDENTIFICATION</scope>
</reference>
<evidence type="ECO:0000256" key="1">
    <source>
        <dbReference type="ARBA" id="ARBA00022670"/>
    </source>
</evidence>
<dbReference type="AlphaFoldDB" id="A0AAJ7BY06"/>
<gene>
    <name evidence="5" type="primary">LOC107268682</name>
</gene>
<dbReference type="Gene3D" id="3.40.630.10">
    <property type="entry name" value="Zn peptidases"/>
    <property type="match status" value="1"/>
</dbReference>
<sequence>MPIPPDLVKVYKYVDTQRERYIQELRSIVSIESISSNINLRCKISLIIKWMATRLKKLGFKVQLLEIGKYIPERHNKEVKIPTLILGTLGKETHKKVLLYYCHLDVVEVNREKWTTDPFVLTEKNGKLYGRGTAKMKGSLLCFLHAIECYQALGIELPINIKIICESLNECMSAGLPRILADLKTSFLTRVDCILVTDGKWVGRHYPCILYGCRGVCYFNISIDGLLEDLHSGDYGGIVYEPLQDLLFLLSNLVDPFGHIKVPGFYKDVMQVTPDEEDVYGQLKINMNEYKEDAGIKNLAYGEDITETFMHVWRHPTYNLHYINTSVQCDCSDRLLIPKNVDAKFSIRIVPYQTPEKVSCMVLDYLNKLMYERCTPNKLKITVDSVLKPWYENHLHWNYEAAKEATKQVYKEDANFIRDGNGISILLELHKILPKKNILLLPLVNSEANIHSEDENISLRCYFESTKLLASYFHNLENHAQKQELEKRIRHHNICDL</sequence>
<dbReference type="Proteomes" id="UP000694920">
    <property type="component" value="Unplaced"/>
</dbReference>
<dbReference type="Gene3D" id="3.30.70.360">
    <property type="match status" value="1"/>
</dbReference>
<dbReference type="GO" id="GO:0046872">
    <property type="term" value="F:metal ion binding"/>
    <property type="evidence" value="ECO:0007669"/>
    <property type="project" value="UniProtKB-KW"/>
</dbReference>
<dbReference type="GeneID" id="107268682"/>
<dbReference type="RefSeq" id="XP_015597191.1">
    <property type="nucleotide sequence ID" value="XM_015741705.2"/>
</dbReference>
<dbReference type="Pfam" id="PF01546">
    <property type="entry name" value="Peptidase_M20"/>
    <property type="match status" value="1"/>
</dbReference>
<keyword evidence="4" id="KW-1185">Reference proteome</keyword>
<dbReference type="GO" id="GO:0008233">
    <property type="term" value="F:peptidase activity"/>
    <property type="evidence" value="ECO:0007669"/>
    <property type="project" value="UniProtKB-KW"/>
</dbReference>
<dbReference type="KEGG" id="ccin:107268682"/>
<evidence type="ECO:0000256" key="2">
    <source>
        <dbReference type="ARBA" id="ARBA00022723"/>
    </source>
</evidence>
<evidence type="ECO:0000313" key="4">
    <source>
        <dbReference type="Proteomes" id="UP000694920"/>
    </source>
</evidence>
<evidence type="ECO:0000313" key="5">
    <source>
        <dbReference type="RefSeq" id="XP_015597191.1"/>
    </source>
</evidence>
<dbReference type="GO" id="GO:0006508">
    <property type="term" value="P:proteolysis"/>
    <property type="evidence" value="ECO:0007669"/>
    <property type="project" value="UniProtKB-KW"/>
</dbReference>